<dbReference type="PIRSF" id="PIRSF015626">
    <property type="entry name" value="FdhD"/>
    <property type="match status" value="1"/>
</dbReference>
<feature type="active site" description="Cysteine persulfide intermediate" evidence="3">
    <location>
        <position position="109"/>
    </location>
</feature>
<dbReference type="Gene3D" id="3.40.140.10">
    <property type="entry name" value="Cytidine Deaminase, domain 2"/>
    <property type="match status" value="1"/>
</dbReference>
<dbReference type="Proteomes" id="UP000295733">
    <property type="component" value="Unassembled WGS sequence"/>
</dbReference>
<dbReference type="PANTHER" id="PTHR30592:SF1">
    <property type="entry name" value="SULFUR CARRIER PROTEIN FDHD"/>
    <property type="match status" value="1"/>
</dbReference>
<evidence type="ECO:0000313" key="5">
    <source>
        <dbReference type="Proteomes" id="UP000295733"/>
    </source>
</evidence>
<proteinExistence type="inferred from homology"/>
<reference evidence="4 5" key="1">
    <citation type="submission" date="2019-03" db="EMBL/GenBank/DDBJ databases">
        <title>Genomic Encyclopedia of Type Strains, Phase IV (KMG-IV): sequencing the most valuable type-strain genomes for metagenomic binning, comparative biology and taxonomic classification.</title>
        <authorList>
            <person name="Goeker M."/>
        </authorList>
    </citation>
    <scope>NUCLEOTIDE SEQUENCE [LARGE SCALE GENOMIC DNA]</scope>
    <source>
        <strain evidence="4 5">DSM 2781</strain>
    </source>
</reference>
<keyword evidence="2 3" id="KW-0501">Molybdenum cofactor biosynthesis</keyword>
<dbReference type="Gene3D" id="3.10.20.10">
    <property type="match status" value="1"/>
</dbReference>
<dbReference type="EMBL" id="SLXL01000003">
    <property type="protein sequence ID" value="TCP25439.1"/>
    <property type="molecule type" value="Genomic_DNA"/>
</dbReference>
<dbReference type="SUPFAM" id="SSF53927">
    <property type="entry name" value="Cytidine deaminase-like"/>
    <property type="match status" value="1"/>
</dbReference>
<evidence type="ECO:0000256" key="2">
    <source>
        <dbReference type="ARBA" id="ARBA00023150"/>
    </source>
</evidence>
<comment type="subcellular location">
    <subcellularLocation>
        <location evidence="3">Cytoplasm</location>
    </subcellularLocation>
</comment>
<comment type="caution">
    <text evidence="4">The sequence shown here is derived from an EMBL/GenBank/DDBJ whole genome shotgun (WGS) entry which is preliminary data.</text>
</comment>
<comment type="similarity">
    <text evidence="3">Belongs to the FdhD family.</text>
</comment>
<dbReference type="NCBIfam" id="TIGR00129">
    <property type="entry name" value="fdhD_narQ"/>
    <property type="match status" value="1"/>
</dbReference>
<evidence type="ECO:0000256" key="3">
    <source>
        <dbReference type="HAMAP-Rule" id="MF_00187"/>
    </source>
</evidence>
<keyword evidence="5" id="KW-1185">Reference proteome</keyword>
<gene>
    <name evidence="3" type="primary">fdhD</name>
    <name evidence="4" type="ORF">EV656_103190</name>
</gene>
<dbReference type="RefSeq" id="WP_132601454.1">
    <property type="nucleotide sequence ID" value="NZ_NRRP01000018.1"/>
</dbReference>
<dbReference type="GO" id="GO:0005737">
    <property type="term" value="C:cytoplasm"/>
    <property type="evidence" value="ECO:0007669"/>
    <property type="project" value="UniProtKB-SubCell"/>
</dbReference>
<dbReference type="Pfam" id="PF02634">
    <property type="entry name" value="FdhD-NarQ"/>
    <property type="match status" value="1"/>
</dbReference>
<keyword evidence="1 3" id="KW-0963">Cytoplasm</keyword>
<organism evidence="4 5">
    <name type="scientific">Rhodovulum adriaticum</name>
    <name type="common">Rhodopseudomonas adriatica</name>
    <dbReference type="NCBI Taxonomy" id="35804"/>
    <lineage>
        <taxon>Bacteria</taxon>
        <taxon>Pseudomonadati</taxon>
        <taxon>Pseudomonadota</taxon>
        <taxon>Alphaproteobacteria</taxon>
        <taxon>Rhodobacterales</taxon>
        <taxon>Paracoccaceae</taxon>
        <taxon>Rhodovulum</taxon>
    </lineage>
</organism>
<dbReference type="GO" id="GO:0006777">
    <property type="term" value="P:Mo-molybdopterin cofactor biosynthetic process"/>
    <property type="evidence" value="ECO:0007669"/>
    <property type="project" value="UniProtKB-UniRule"/>
</dbReference>
<dbReference type="AlphaFoldDB" id="A0A4R2NTR0"/>
<dbReference type="PANTHER" id="PTHR30592">
    <property type="entry name" value="FORMATE DEHYDROGENASE"/>
    <property type="match status" value="1"/>
</dbReference>
<name>A0A4R2NTR0_RHOAD</name>
<sequence>MTGAVGPARALCLGQGAPRWTDRDLAAECAVALSFDGTTHAVMMASPCDLEDFALGFALSEGIVAQPGEITQIEQIDHPQGIEMRMWLAAPRGARLAARRRAMAGPVGCGLCGLDSLAAAERALPPLPNGGLHLSPGDLAQAMKALRQAQSLHARTRATHGAGLWQPGAGLVCAREDVGRHNALDKLIGARARTGADLSGGVVVMTSRLSIELVQKAVLARAPVLAGASAPTARAVAAAQAAGLTLIGRLRGNTAEVYSHPARIGQTVRSAQDAG</sequence>
<protein>
    <recommendedName>
        <fullName evidence="3">Sulfur carrier protein FdhD</fullName>
    </recommendedName>
</protein>
<dbReference type="GO" id="GO:0097163">
    <property type="term" value="F:sulfur carrier activity"/>
    <property type="evidence" value="ECO:0007669"/>
    <property type="project" value="UniProtKB-UniRule"/>
</dbReference>
<comment type="function">
    <text evidence="3">Required for formate dehydrogenase (FDH) activity. Acts as a sulfur carrier protein that transfers sulfur from IscS to the molybdenum cofactor prior to its insertion into FDH.</text>
</comment>
<comment type="caution">
    <text evidence="3">Lacks conserved residue(s) required for the propagation of feature annotation.</text>
</comment>
<evidence type="ECO:0000256" key="1">
    <source>
        <dbReference type="ARBA" id="ARBA00022490"/>
    </source>
</evidence>
<dbReference type="HAMAP" id="MF_00187">
    <property type="entry name" value="FdhD"/>
    <property type="match status" value="1"/>
</dbReference>
<dbReference type="OrthoDB" id="3197277at2"/>
<dbReference type="GO" id="GO:0016783">
    <property type="term" value="F:sulfurtransferase activity"/>
    <property type="evidence" value="ECO:0007669"/>
    <property type="project" value="InterPro"/>
</dbReference>
<evidence type="ECO:0000313" key="4">
    <source>
        <dbReference type="EMBL" id="TCP25439.1"/>
    </source>
</evidence>
<dbReference type="InterPro" id="IPR016193">
    <property type="entry name" value="Cytidine_deaminase-like"/>
</dbReference>
<dbReference type="InterPro" id="IPR003786">
    <property type="entry name" value="FdhD"/>
</dbReference>
<accession>A0A4R2NTR0</accession>